<dbReference type="Proteomes" id="UP000499080">
    <property type="component" value="Unassembled WGS sequence"/>
</dbReference>
<organism evidence="2 3">
    <name type="scientific">Araneus ventricosus</name>
    <name type="common">Orbweaver spider</name>
    <name type="synonym">Epeira ventricosa</name>
    <dbReference type="NCBI Taxonomy" id="182803"/>
    <lineage>
        <taxon>Eukaryota</taxon>
        <taxon>Metazoa</taxon>
        <taxon>Ecdysozoa</taxon>
        <taxon>Arthropoda</taxon>
        <taxon>Chelicerata</taxon>
        <taxon>Arachnida</taxon>
        <taxon>Araneae</taxon>
        <taxon>Araneomorphae</taxon>
        <taxon>Entelegynae</taxon>
        <taxon>Araneoidea</taxon>
        <taxon>Araneidae</taxon>
        <taxon>Araneus</taxon>
    </lineage>
</organism>
<dbReference type="PROSITE" id="PS51257">
    <property type="entry name" value="PROKAR_LIPOPROTEIN"/>
    <property type="match status" value="1"/>
</dbReference>
<dbReference type="AlphaFoldDB" id="A0A4Y2WYL4"/>
<evidence type="ECO:0000313" key="2">
    <source>
        <dbReference type="EMBL" id="GBO42495.1"/>
    </source>
</evidence>
<keyword evidence="3" id="KW-1185">Reference proteome</keyword>
<evidence type="ECO:0000313" key="1">
    <source>
        <dbReference type="EMBL" id="GBO42294.1"/>
    </source>
</evidence>
<comment type="caution">
    <text evidence="2">The sequence shown here is derived from an EMBL/GenBank/DDBJ whole genome shotgun (WGS) entry which is preliminary data.</text>
</comment>
<accession>A0A4Y2WYL4</accession>
<evidence type="ECO:0000313" key="3">
    <source>
        <dbReference type="Proteomes" id="UP000499080"/>
    </source>
</evidence>
<sequence length="153" mass="17054">MLYSSKDLQNSNFVIDCKMSIHFLHAISGCGTTSGLYGKGKLQAVKLLNRSEYLQDFPEIFNNPKSTYSDIERAGERFIIASYNNTKKEESSLNDMRYDCFNKLVGQASSAVPVQVTSNHRSCTSTLPSHIPSSTNKARTVFEPIELGMEVSE</sequence>
<dbReference type="EMBL" id="BGPR01068613">
    <property type="protein sequence ID" value="GBO42495.1"/>
    <property type="molecule type" value="Genomic_DNA"/>
</dbReference>
<reference evidence="2 3" key="1">
    <citation type="journal article" date="2019" name="Sci. Rep.">
        <title>Orb-weaving spider Araneus ventricosus genome elucidates the spidroin gene catalogue.</title>
        <authorList>
            <person name="Kono N."/>
            <person name="Nakamura H."/>
            <person name="Ohtoshi R."/>
            <person name="Moran D.A.P."/>
            <person name="Shinohara A."/>
            <person name="Yoshida Y."/>
            <person name="Fujiwara M."/>
            <person name="Mori M."/>
            <person name="Tomita M."/>
            <person name="Arakawa K."/>
        </authorList>
    </citation>
    <scope>NUCLEOTIDE SEQUENCE [LARGE SCALE GENOMIC DNA]</scope>
</reference>
<name>A0A4Y2WYL4_ARAVE</name>
<proteinExistence type="predicted"/>
<protein>
    <submittedName>
        <fullName evidence="2">Uncharacterized protein</fullName>
    </submittedName>
</protein>
<dbReference type="EMBL" id="BGPR01068327">
    <property type="protein sequence ID" value="GBO42294.1"/>
    <property type="molecule type" value="Genomic_DNA"/>
</dbReference>
<gene>
    <name evidence="1" type="ORF">AVEN_113711_1</name>
    <name evidence="2" type="ORF">AVEN_138001_1</name>
</gene>